<dbReference type="InterPro" id="IPR023267">
    <property type="entry name" value="RCMT"/>
</dbReference>
<dbReference type="PANTHER" id="PTHR22807">
    <property type="entry name" value="NOP2 YEAST -RELATED NOL1/NOP2/FMU SUN DOMAIN-CONTAINING"/>
    <property type="match status" value="1"/>
</dbReference>
<dbReference type="CDD" id="cd02440">
    <property type="entry name" value="AdoMet_MTases"/>
    <property type="match status" value="1"/>
</dbReference>
<keyword evidence="11" id="KW-1185">Reference proteome</keyword>
<evidence type="ECO:0000256" key="4">
    <source>
        <dbReference type="ARBA" id="ARBA00022679"/>
    </source>
</evidence>
<feature type="domain" description="SAM-dependent MTase RsmB/NOP-type" evidence="9">
    <location>
        <begin position="24"/>
        <end position="318"/>
    </location>
</feature>
<evidence type="ECO:0000313" key="11">
    <source>
        <dbReference type="Proteomes" id="UP000293568"/>
    </source>
</evidence>
<accession>A0A4V0YF41</accession>
<evidence type="ECO:0000256" key="6">
    <source>
        <dbReference type="ARBA" id="ARBA00022884"/>
    </source>
</evidence>
<dbReference type="InterPro" id="IPR018314">
    <property type="entry name" value="RsmB/NOL1/NOP2-like_CS"/>
</dbReference>
<dbReference type="PRINTS" id="PR02008">
    <property type="entry name" value="RCMTFAMILY"/>
</dbReference>
<dbReference type="PANTHER" id="PTHR22807:SF30">
    <property type="entry name" value="28S RRNA (CYTOSINE(4447)-C(5))-METHYLTRANSFERASE-RELATED"/>
    <property type="match status" value="1"/>
</dbReference>
<evidence type="ECO:0000256" key="2">
    <source>
        <dbReference type="ARBA" id="ARBA00022490"/>
    </source>
</evidence>
<feature type="binding site" evidence="7">
    <location>
        <begin position="113"/>
        <end position="119"/>
    </location>
    <ligand>
        <name>S-adenosyl-L-methionine</name>
        <dbReference type="ChEBI" id="CHEBI:59789"/>
    </ligand>
</feature>
<dbReference type="InterPro" id="IPR049560">
    <property type="entry name" value="MeTrfase_RsmB-F_NOP2_cat"/>
</dbReference>
<organism evidence="10 11">
    <name type="scientific">Paenibacillus protaetiae</name>
    <dbReference type="NCBI Taxonomy" id="2509456"/>
    <lineage>
        <taxon>Bacteria</taxon>
        <taxon>Bacillati</taxon>
        <taxon>Bacillota</taxon>
        <taxon>Bacilli</taxon>
        <taxon>Bacillales</taxon>
        <taxon>Paenibacillaceae</taxon>
        <taxon>Paenibacillus</taxon>
    </lineage>
</organism>
<dbReference type="InterPro" id="IPR001678">
    <property type="entry name" value="MeTrfase_RsmB-F_NOP2_dom"/>
</dbReference>
<dbReference type="GO" id="GO:0003723">
    <property type="term" value="F:RNA binding"/>
    <property type="evidence" value="ECO:0007669"/>
    <property type="project" value="UniProtKB-UniRule"/>
</dbReference>
<dbReference type="AlphaFoldDB" id="A0A4V0YF41"/>
<feature type="compositionally biased region" description="Basic and acidic residues" evidence="8">
    <location>
        <begin position="347"/>
        <end position="374"/>
    </location>
</feature>
<dbReference type="CDD" id="cd21147">
    <property type="entry name" value="RsmF_methylt_CTD1"/>
    <property type="match status" value="1"/>
</dbReference>
<feature type="binding site" evidence="7">
    <location>
        <position position="182"/>
    </location>
    <ligand>
        <name>S-adenosyl-L-methionine</name>
        <dbReference type="ChEBI" id="CHEBI:59789"/>
    </ligand>
</feature>
<proteinExistence type="inferred from homology"/>
<dbReference type="Proteomes" id="UP000293568">
    <property type="component" value="Chromosome"/>
</dbReference>
<evidence type="ECO:0000256" key="7">
    <source>
        <dbReference type="PROSITE-ProRule" id="PRU01023"/>
    </source>
</evidence>
<evidence type="ECO:0000256" key="5">
    <source>
        <dbReference type="ARBA" id="ARBA00022691"/>
    </source>
</evidence>
<dbReference type="Gene3D" id="3.30.70.1170">
    <property type="entry name" value="Sun protein, domain 3"/>
    <property type="match status" value="1"/>
</dbReference>
<keyword evidence="6 7" id="KW-0694">RNA-binding</keyword>
<feature type="region of interest" description="Disordered" evidence="8">
    <location>
        <begin position="347"/>
        <end position="398"/>
    </location>
</feature>
<feature type="active site" description="Nucleophile" evidence="7">
    <location>
        <position position="235"/>
    </location>
</feature>
<evidence type="ECO:0000256" key="3">
    <source>
        <dbReference type="ARBA" id="ARBA00022603"/>
    </source>
</evidence>
<keyword evidence="3 7" id="KW-0489">Methyltransferase</keyword>
<gene>
    <name evidence="10" type="ORF">ET464_08175</name>
</gene>
<dbReference type="GO" id="GO:0008173">
    <property type="term" value="F:RNA methyltransferase activity"/>
    <property type="evidence" value="ECO:0007669"/>
    <property type="project" value="InterPro"/>
</dbReference>
<dbReference type="Pfam" id="PF17126">
    <property type="entry name" value="RsmF_methylt_CI"/>
    <property type="match status" value="1"/>
</dbReference>
<dbReference type="InterPro" id="IPR027391">
    <property type="entry name" value="Nol1_Nop2_Fmu_2"/>
</dbReference>
<dbReference type="KEGG" id="pprt:ET464_08175"/>
<dbReference type="Gene3D" id="2.30.130.60">
    <property type="match status" value="1"/>
</dbReference>
<keyword evidence="5 7" id="KW-0949">S-adenosyl-L-methionine</keyword>
<dbReference type="SUPFAM" id="SSF53335">
    <property type="entry name" value="S-adenosyl-L-methionine-dependent methyltransferases"/>
    <property type="match status" value="1"/>
</dbReference>
<dbReference type="GO" id="GO:0001510">
    <property type="term" value="P:RNA methylation"/>
    <property type="evidence" value="ECO:0007669"/>
    <property type="project" value="InterPro"/>
</dbReference>
<dbReference type="InterPro" id="IPR031340">
    <property type="entry name" value="RsmF_methylt_CI"/>
</dbReference>
<keyword evidence="4 7" id="KW-0808">Transferase</keyword>
<name>A0A4V0YF41_9BACL</name>
<protein>
    <submittedName>
        <fullName evidence="10">rRNA cytosine-C5-methyltransferase</fullName>
    </submittedName>
</protein>
<sequence>MTVSLPLLFVERMKQLLKGDFDRFIASYDEPRLYGLRVNPLKITAGQWKELSPIGHSTKSVPWAPEGFYYNGEDRPARHPHYHAGLYYIQEPSAMAPVELLDVQPGHRVLDLCAAPGGKSTQIAGKLQGKGVLVTNDNARERTKPLAKNIELAGVRNAVVLNEEPASLVTVFRGWFDRILVDAPCSGEGMFRKDEAMVQSWESHSVERCSVMQHHILRHAAELLAPGGKLVYSTCTFAPEENERQIAKFLADRPDFEVVPVDPNYGWTEGRPDWADETEPGYEAGEWQRNVAETQGTVRLWPYLIHGEGHYAAVLRKKPGEAAPENRDAVAETAQAAWDIRGHIITENPDHRDARFEPAPDQRGGKKRRDDRGGRLNASVPRGGAKGKGAFKRLSTKEEGAAPEQLWERFASEQLLFQRQQEMQIYLFGSLVYLQPLGMPSLDGLKVVRSGWLIGGVDNGKFTPSQALAMGLTQREASVSLNWPAEDPQVFRYLRGETLFVEPDELITADSSVQKDKFKGYVLICADGYPLGWGVYAAGMVKNKLPAGWRRM</sequence>
<reference evidence="10 11" key="1">
    <citation type="submission" date="2019-01" db="EMBL/GenBank/DDBJ databases">
        <title>Genome sequencing of strain FW100M-2.</title>
        <authorList>
            <person name="Heo J."/>
            <person name="Kim S.-J."/>
            <person name="Kim J.-S."/>
            <person name="Hong S.-B."/>
            <person name="Kwon S.-W."/>
        </authorList>
    </citation>
    <scope>NUCLEOTIDE SEQUENCE [LARGE SCALE GENOMIC DNA]</scope>
    <source>
        <strain evidence="10 11">FW100M-2</strain>
    </source>
</reference>
<dbReference type="EMBL" id="CP035492">
    <property type="protein sequence ID" value="QAY66391.1"/>
    <property type="molecule type" value="Genomic_DNA"/>
</dbReference>
<dbReference type="InterPro" id="IPR029063">
    <property type="entry name" value="SAM-dependent_MTases_sf"/>
</dbReference>
<evidence type="ECO:0000313" key="10">
    <source>
        <dbReference type="EMBL" id="QAY66391.1"/>
    </source>
</evidence>
<dbReference type="PROSITE" id="PS01153">
    <property type="entry name" value="NOL1_NOP2_SUN"/>
    <property type="match status" value="1"/>
</dbReference>
<dbReference type="RefSeq" id="WP_129439930.1">
    <property type="nucleotide sequence ID" value="NZ_CP035492.1"/>
</dbReference>
<dbReference type="Gene3D" id="3.40.50.150">
    <property type="entry name" value="Vaccinia Virus protein VP39"/>
    <property type="match status" value="1"/>
</dbReference>
<dbReference type="Pfam" id="PF01189">
    <property type="entry name" value="Methyltr_RsmB-F"/>
    <property type="match status" value="1"/>
</dbReference>
<feature type="binding site" evidence="7">
    <location>
        <position position="137"/>
    </location>
    <ligand>
        <name>S-adenosyl-L-methionine</name>
        <dbReference type="ChEBI" id="CHEBI:59789"/>
    </ligand>
</feature>
<keyword evidence="2" id="KW-0963">Cytoplasm</keyword>
<evidence type="ECO:0000256" key="1">
    <source>
        <dbReference type="ARBA" id="ARBA00007494"/>
    </source>
</evidence>
<dbReference type="Pfam" id="PF13636">
    <property type="entry name" value="Methyltranf_PUA"/>
    <property type="match status" value="1"/>
</dbReference>
<comment type="caution">
    <text evidence="7">Lacks conserved residue(s) required for the propagation of feature annotation.</text>
</comment>
<dbReference type="Pfam" id="PF17125">
    <property type="entry name" value="Methyltr_RsmF_N"/>
    <property type="match status" value="1"/>
</dbReference>
<dbReference type="OrthoDB" id="9810297at2"/>
<dbReference type="InterPro" id="IPR031341">
    <property type="entry name" value="Methyltr_RsmF_N"/>
</dbReference>
<evidence type="ECO:0000256" key="8">
    <source>
        <dbReference type="SAM" id="MobiDB-lite"/>
    </source>
</evidence>
<dbReference type="PROSITE" id="PS51686">
    <property type="entry name" value="SAM_MT_RSMB_NOP"/>
    <property type="match status" value="1"/>
</dbReference>
<evidence type="ECO:0000259" key="9">
    <source>
        <dbReference type="PROSITE" id="PS51686"/>
    </source>
</evidence>
<comment type="similarity">
    <text evidence="1 7">Belongs to the class I-like SAM-binding methyltransferase superfamily. RsmB/NOP family.</text>
</comment>